<gene>
    <name evidence="4" type="ORF">ABID24_000621</name>
</gene>
<evidence type="ECO:0000313" key="5">
    <source>
        <dbReference type="Proteomes" id="UP001549106"/>
    </source>
</evidence>
<dbReference type="EMBL" id="JBEPMJ010000003">
    <property type="protein sequence ID" value="MET3749394.1"/>
    <property type="molecule type" value="Genomic_DNA"/>
</dbReference>
<evidence type="ECO:0000259" key="3">
    <source>
        <dbReference type="Pfam" id="PF18912"/>
    </source>
</evidence>
<dbReference type="CDD" id="cd06223">
    <property type="entry name" value="PRTases_typeI"/>
    <property type="match status" value="1"/>
</dbReference>
<evidence type="ECO:0000313" key="4">
    <source>
        <dbReference type="EMBL" id="MET3749394.1"/>
    </source>
</evidence>
<dbReference type="SUPFAM" id="SSF53271">
    <property type="entry name" value="PRTase-like"/>
    <property type="match status" value="1"/>
</dbReference>
<keyword evidence="5" id="KW-1185">Reference proteome</keyword>
<dbReference type="RefSeq" id="WP_257463984.1">
    <property type="nucleotide sequence ID" value="NZ_BAABXP010000001.1"/>
</dbReference>
<protein>
    <submittedName>
        <fullName evidence="4">ComF family protein</fullName>
    </submittedName>
</protein>
<comment type="caution">
    <text evidence="4">The sequence shown here is derived from an EMBL/GenBank/DDBJ whole genome shotgun (WGS) entry which is preliminary data.</text>
</comment>
<proteinExistence type="inferred from homology"/>
<evidence type="ECO:0000256" key="1">
    <source>
        <dbReference type="ARBA" id="ARBA00008007"/>
    </source>
</evidence>
<dbReference type="Proteomes" id="UP001549106">
    <property type="component" value="Unassembled WGS sequence"/>
</dbReference>
<dbReference type="InterPro" id="IPR044005">
    <property type="entry name" value="DZR_2"/>
</dbReference>
<dbReference type="InterPro" id="IPR051910">
    <property type="entry name" value="ComF/GntX_DNA_util-trans"/>
</dbReference>
<comment type="similarity">
    <text evidence="1">Belongs to the ComF/GntX family.</text>
</comment>
<dbReference type="Pfam" id="PF18912">
    <property type="entry name" value="DZR_2"/>
    <property type="match status" value="1"/>
</dbReference>
<sequence length="235" mass="26958">MNKYVNMFLNILYPRHCPVCHRILKNQKTLICPECETVFCRIGEDYCLKCGKPVKKQEEYCRECSALCRSFDQGRSVFIYNGKLRQSLVRYKYYGCREYGDYYADAVCKYTGKDIMRWKPDVIVPVPLTGRKQRMRGFNQSAYLADRVGEQLQIPVAYGLVKKTRNTKSQKKLNAAQRKQNLADAFRAEENIRGLTVLVIDDVYTTGSTVDAMAQCLKGAGAEQVYFITLCAGQQ</sequence>
<organism evidence="4 5">
    <name type="scientific">Blautia caecimuris</name>
    <dbReference type="NCBI Taxonomy" id="1796615"/>
    <lineage>
        <taxon>Bacteria</taxon>
        <taxon>Bacillati</taxon>
        <taxon>Bacillota</taxon>
        <taxon>Clostridia</taxon>
        <taxon>Lachnospirales</taxon>
        <taxon>Lachnospiraceae</taxon>
        <taxon>Blautia</taxon>
    </lineage>
</organism>
<dbReference type="Gene3D" id="3.40.50.2020">
    <property type="match status" value="1"/>
</dbReference>
<reference evidence="4 5" key="1">
    <citation type="submission" date="2024-06" db="EMBL/GenBank/DDBJ databases">
        <title>Genomic Encyclopedia of Type Strains, Phase IV (KMG-IV): sequencing the most valuable type-strain genomes for metagenomic binning, comparative biology and taxonomic classification.</title>
        <authorList>
            <person name="Goeker M."/>
        </authorList>
    </citation>
    <scope>NUCLEOTIDE SEQUENCE [LARGE SCALE GENOMIC DNA]</scope>
    <source>
        <strain evidence="4 5">DSM 29492</strain>
    </source>
</reference>
<dbReference type="PANTHER" id="PTHR47505:SF1">
    <property type="entry name" value="DNA UTILIZATION PROTEIN YHGH"/>
    <property type="match status" value="1"/>
</dbReference>
<dbReference type="PANTHER" id="PTHR47505">
    <property type="entry name" value="DNA UTILIZATION PROTEIN YHGH"/>
    <property type="match status" value="1"/>
</dbReference>
<name>A0ABV2LYW4_9FIRM</name>
<dbReference type="Pfam" id="PF00156">
    <property type="entry name" value="Pribosyltran"/>
    <property type="match status" value="1"/>
</dbReference>
<evidence type="ECO:0000259" key="2">
    <source>
        <dbReference type="Pfam" id="PF00156"/>
    </source>
</evidence>
<accession>A0ABV2LYW4</accession>
<feature type="domain" description="Double zinc ribbon" evidence="3">
    <location>
        <begin position="8"/>
        <end position="64"/>
    </location>
</feature>
<dbReference type="InterPro" id="IPR000836">
    <property type="entry name" value="PRTase_dom"/>
</dbReference>
<feature type="domain" description="Phosphoribosyltransferase" evidence="2">
    <location>
        <begin position="140"/>
        <end position="233"/>
    </location>
</feature>
<dbReference type="InterPro" id="IPR029057">
    <property type="entry name" value="PRTase-like"/>
</dbReference>